<dbReference type="PANTHER" id="PTHR30037:SF4">
    <property type="entry name" value="DNA-3-METHYLADENINE GLYCOSYLASE I"/>
    <property type="match status" value="1"/>
</dbReference>
<dbReference type="Pfam" id="PF03352">
    <property type="entry name" value="Adenine_glyco"/>
    <property type="match status" value="1"/>
</dbReference>
<dbReference type="OrthoDB" id="9807664at2"/>
<name>A0A1H9EAQ0_9GAMM</name>
<dbReference type="STRING" id="355243.SAMN03080615_00794"/>
<dbReference type="Gene3D" id="1.10.340.30">
    <property type="entry name" value="Hypothetical protein, domain 2"/>
    <property type="match status" value="1"/>
</dbReference>
<dbReference type="EMBL" id="FOGB01000002">
    <property type="protein sequence ID" value="SEQ22719.1"/>
    <property type="molecule type" value="Genomic_DNA"/>
</dbReference>
<protein>
    <submittedName>
        <fullName evidence="2">DNA-3-methyladenine glycosylase I</fullName>
    </submittedName>
</protein>
<dbReference type="GO" id="GO:0046872">
    <property type="term" value="F:metal ion binding"/>
    <property type="evidence" value="ECO:0007669"/>
    <property type="project" value="UniProtKB-KW"/>
</dbReference>
<gene>
    <name evidence="2" type="ORF">SAMN03080615_00794</name>
</gene>
<organism evidence="2 3">
    <name type="scientific">Amphritea atlantica</name>
    <dbReference type="NCBI Taxonomy" id="355243"/>
    <lineage>
        <taxon>Bacteria</taxon>
        <taxon>Pseudomonadati</taxon>
        <taxon>Pseudomonadota</taxon>
        <taxon>Gammaproteobacteria</taxon>
        <taxon>Oceanospirillales</taxon>
        <taxon>Oceanospirillaceae</taxon>
        <taxon>Amphritea</taxon>
    </lineage>
</organism>
<dbReference type="InterPro" id="IPR052891">
    <property type="entry name" value="DNA-3mA_glycosylase"/>
</dbReference>
<reference evidence="3" key="1">
    <citation type="submission" date="2016-10" db="EMBL/GenBank/DDBJ databases">
        <authorList>
            <person name="Varghese N."/>
            <person name="Submissions S."/>
        </authorList>
    </citation>
    <scope>NUCLEOTIDE SEQUENCE [LARGE SCALE GENOMIC DNA]</scope>
    <source>
        <strain evidence="3">DSM 18887</strain>
    </source>
</reference>
<dbReference type="InterPro" id="IPR005019">
    <property type="entry name" value="Adenine_glyco"/>
</dbReference>
<dbReference type="SUPFAM" id="SSF48150">
    <property type="entry name" value="DNA-glycosylase"/>
    <property type="match status" value="1"/>
</dbReference>
<keyword evidence="1" id="KW-0479">Metal-binding</keyword>
<evidence type="ECO:0000313" key="2">
    <source>
        <dbReference type="EMBL" id="SEQ22719.1"/>
    </source>
</evidence>
<dbReference type="GO" id="GO:0006284">
    <property type="term" value="P:base-excision repair"/>
    <property type="evidence" value="ECO:0007669"/>
    <property type="project" value="InterPro"/>
</dbReference>
<dbReference type="GO" id="GO:0008725">
    <property type="term" value="F:DNA-3-methyladenine glycosylase activity"/>
    <property type="evidence" value="ECO:0007669"/>
    <property type="project" value="InterPro"/>
</dbReference>
<evidence type="ECO:0000256" key="1">
    <source>
        <dbReference type="PIRSR" id="PIRSR605019-1"/>
    </source>
</evidence>
<feature type="binding site" evidence="1">
    <location>
        <position position="18"/>
    </location>
    <ligand>
        <name>Zn(2+)</name>
        <dbReference type="ChEBI" id="CHEBI:29105"/>
    </ligand>
</feature>
<feature type="binding site" evidence="1">
    <location>
        <position position="5"/>
    </location>
    <ligand>
        <name>Zn(2+)</name>
        <dbReference type="ChEBI" id="CHEBI:29105"/>
    </ligand>
</feature>
<dbReference type="InterPro" id="IPR011257">
    <property type="entry name" value="DNA_glycosylase"/>
</dbReference>
<dbReference type="PANTHER" id="PTHR30037">
    <property type="entry name" value="DNA-3-METHYLADENINE GLYCOSYLASE 1"/>
    <property type="match status" value="1"/>
</dbReference>
<feature type="binding site" evidence="1">
    <location>
        <position position="180"/>
    </location>
    <ligand>
        <name>Zn(2+)</name>
        <dbReference type="ChEBI" id="CHEBI:29105"/>
    </ligand>
</feature>
<keyword evidence="3" id="KW-1185">Reference proteome</keyword>
<dbReference type="Proteomes" id="UP000198749">
    <property type="component" value="Unassembled WGS sequence"/>
</dbReference>
<accession>A0A1H9EAQ0</accession>
<sequence>MCHRCAWAAATELEQQYHDEVWGVPQTNDQQLFEYLILEGAQAGLSWRTILQKRDGYSRLYEGFDPATVAAFTPEKIEQMLQDPGIVRNRLKVNASVKAANIFLDLAAQHGSFANYIWQFVEGKPIQNCWQSLREVPAETVESQAMSKALKKAGMTFVGPTICYAFMQATGMVNDHEVDCIRYQPCRELGEFFAL</sequence>
<proteinExistence type="predicted"/>
<dbReference type="RefSeq" id="WP_091354325.1">
    <property type="nucleotide sequence ID" value="NZ_AP025284.1"/>
</dbReference>
<keyword evidence="1" id="KW-0862">Zinc</keyword>
<evidence type="ECO:0000313" key="3">
    <source>
        <dbReference type="Proteomes" id="UP000198749"/>
    </source>
</evidence>
<feature type="binding site" evidence="1">
    <location>
        <position position="176"/>
    </location>
    <ligand>
        <name>Zn(2+)</name>
        <dbReference type="ChEBI" id="CHEBI:29105"/>
    </ligand>
</feature>
<dbReference type="AlphaFoldDB" id="A0A1H9EAQ0"/>